<keyword evidence="8" id="KW-0325">Glycoprotein</keyword>
<dbReference type="Gene3D" id="1.10.287.70">
    <property type="match status" value="1"/>
</dbReference>
<evidence type="ECO:0000256" key="3">
    <source>
        <dbReference type="ARBA" id="ARBA00022692"/>
    </source>
</evidence>
<feature type="chain" id="PRO_5002245375" evidence="11">
    <location>
        <begin position="19"/>
        <end position="355"/>
    </location>
</feature>
<feature type="transmembrane region" description="Helical" evidence="10">
    <location>
        <begin position="134"/>
        <end position="155"/>
    </location>
</feature>
<evidence type="ECO:0000256" key="10">
    <source>
        <dbReference type="SAM" id="Phobius"/>
    </source>
</evidence>
<dbReference type="STRING" id="935700.jaqu_39820"/>
<keyword evidence="5" id="KW-0406">Ion transport</keyword>
<dbReference type="Pfam" id="PF00060">
    <property type="entry name" value="Lig_chan"/>
    <property type="match status" value="1"/>
</dbReference>
<name>A0A0D1EE50_9RHOB</name>
<proteinExistence type="predicted"/>
<protein>
    <submittedName>
        <fullName evidence="14">GlnH protein</fullName>
    </submittedName>
</protein>
<dbReference type="Proteomes" id="UP000032232">
    <property type="component" value="Unassembled WGS sequence"/>
</dbReference>
<dbReference type="InterPro" id="IPR015683">
    <property type="entry name" value="Ionotropic_Glu_rcpt"/>
</dbReference>
<comment type="caution">
    <text evidence="14">The sequence shown here is derived from an EMBL/GenBank/DDBJ whole genome shotgun (WGS) entry which is preliminary data.</text>
</comment>
<keyword evidence="11" id="KW-0732">Signal</keyword>
<evidence type="ECO:0000313" key="14">
    <source>
        <dbReference type="EMBL" id="KIT14190.1"/>
    </source>
</evidence>
<evidence type="ECO:0000256" key="6">
    <source>
        <dbReference type="ARBA" id="ARBA00023136"/>
    </source>
</evidence>
<dbReference type="SUPFAM" id="SSF81324">
    <property type="entry name" value="Voltage-gated potassium channels"/>
    <property type="match status" value="1"/>
</dbReference>
<keyword evidence="7" id="KW-0675">Receptor</keyword>
<evidence type="ECO:0000313" key="15">
    <source>
        <dbReference type="Proteomes" id="UP000032232"/>
    </source>
</evidence>
<dbReference type="InterPro" id="IPR001638">
    <property type="entry name" value="Solute-binding_3/MltF_N"/>
</dbReference>
<dbReference type="EMBL" id="JYFE01000081">
    <property type="protein sequence ID" value="KIT14190.1"/>
    <property type="molecule type" value="Genomic_DNA"/>
</dbReference>
<dbReference type="PATRIC" id="fig|935700.4.peg.4105"/>
<dbReference type="Pfam" id="PF00497">
    <property type="entry name" value="SBP_bac_3"/>
    <property type="match status" value="1"/>
</dbReference>
<gene>
    <name evidence="14" type="primary">glnH</name>
    <name evidence="14" type="ORF">jaqu_39820</name>
</gene>
<comment type="subcellular location">
    <subcellularLocation>
        <location evidence="1">Membrane</location>
        <topology evidence="1">Multi-pass membrane protein</topology>
    </subcellularLocation>
</comment>
<evidence type="ECO:0000259" key="13">
    <source>
        <dbReference type="SMART" id="SM00079"/>
    </source>
</evidence>
<keyword evidence="3 10" id="KW-0812">Transmembrane</keyword>
<evidence type="ECO:0000256" key="9">
    <source>
        <dbReference type="ARBA" id="ARBA00023303"/>
    </source>
</evidence>
<evidence type="ECO:0000256" key="11">
    <source>
        <dbReference type="SAM" id="SignalP"/>
    </source>
</evidence>
<evidence type="ECO:0000256" key="2">
    <source>
        <dbReference type="ARBA" id="ARBA00022448"/>
    </source>
</evidence>
<evidence type="ECO:0000256" key="5">
    <source>
        <dbReference type="ARBA" id="ARBA00023065"/>
    </source>
</evidence>
<dbReference type="Gene3D" id="3.40.190.10">
    <property type="entry name" value="Periplasmic binding protein-like II"/>
    <property type="match status" value="3"/>
</dbReference>
<keyword evidence="4 10" id="KW-1133">Transmembrane helix</keyword>
<feature type="domain" description="Ionotropic glutamate receptor C-terminal" evidence="13">
    <location>
        <begin position="26"/>
        <end position="350"/>
    </location>
</feature>
<dbReference type="GO" id="GO:0016020">
    <property type="term" value="C:membrane"/>
    <property type="evidence" value="ECO:0007669"/>
    <property type="project" value="UniProtKB-SubCell"/>
</dbReference>
<dbReference type="RefSeq" id="WP_043920734.1">
    <property type="nucleotide sequence ID" value="NZ_FZPF01000001.1"/>
</dbReference>
<evidence type="ECO:0000256" key="1">
    <source>
        <dbReference type="ARBA" id="ARBA00004141"/>
    </source>
</evidence>
<keyword evidence="6 10" id="KW-0472">Membrane</keyword>
<feature type="signal peptide" evidence="11">
    <location>
        <begin position="1"/>
        <end position="18"/>
    </location>
</feature>
<dbReference type="AlphaFoldDB" id="A0A0D1EE50"/>
<evidence type="ECO:0000256" key="7">
    <source>
        <dbReference type="ARBA" id="ARBA00023170"/>
    </source>
</evidence>
<evidence type="ECO:0000259" key="12">
    <source>
        <dbReference type="SMART" id="SM00062"/>
    </source>
</evidence>
<organism evidence="14 15">
    <name type="scientific">Jannaschia aquimarina</name>
    <dbReference type="NCBI Taxonomy" id="935700"/>
    <lineage>
        <taxon>Bacteria</taxon>
        <taxon>Pseudomonadati</taxon>
        <taxon>Pseudomonadota</taxon>
        <taxon>Alphaproteobacteria</taxon>
        <taxon>Rhodobacterales</taxon>
        <taxon>Roseobacteraceae</taxon>
        <taxon>Jannaschia</taxon>
    </lineage>
</organism>
<keyword evidence="15" id="KW-1185">Reference proteome</keyword>
<dbReference type="OrthoDB" id="9768183at2"/>
<accession>A0A0D1EE50</accession>
<dbReference type="GO" id="GO:0015276">
    <property type="term" value="F:ligand-gated monoatomic ion channel activity"/>
    <property type="evidence" value="ECO:0007669"/>
    <property type="project" value="InterPro"/>
</dbReference>
<dbReference type="PANTHER" id="PTHR18966">
    <property type="entry name" value="IONOTROPIC GLUTAMATE RECEPTOR"/>
    <property type="match status" value="1"/>
</dbReference>
<reference evidence="14 15" key="1">
    <citation type="submission" date="2015-02" db="EMBL/GenBank/DDBJ databases">
        <title>Genome Sequence of Jannaschia aquimarina DSM28248, a member of the Roseobacter clade.</title>
        <authorList>
            <person name="Voget S."/>
            <person name="Daniel R."/>
        </authorList>
    </citation>
    <scope>NUCLEOTIDE SEQUENCE [LARGE SCALE GENOMIC DNA]</scope>
    <source>
        <strain evidence="14 15">GSW-M26</strain>
    </source>
</reference>
<keyword evidence="2" id="KW-0813">Transport</keyword>
<sequence length="355" mass="39256">MRRVILFLLFLVTLPAQAQDGARSDELVVATVTRAPFSMVVDGVDTGFSLQLWGQIADELGLQYRIDRYGTFPEMLTAVEEGRANLAVANISINSERETRMDFTQPIFTAGVQVMVPSEGGVGTMLRTALSPRLIGLLLAGFLGLLLLGMAMWLFERRVRTFGETPGKAAFPAFWWALNVLISGDYKEDTPASPLGRIFGTLMIVASLFVVSLFVANLTANLTLEAIGRDVQRITDLDGRRVGTTVGSTTAGYLDLRGVGYRAFDDLDALLDAFERRDLDAVAFDGPILAYYIETRSDGRARLIDRVFQREYYGIALPTNSALREPINRTLLRLEEDGTYVDLQREWFGAGFAAR</sequence>
<evidence type="ECO:0000256" key="4">
    <source>
        <dbReference type="ARBA" id="ARBA00022989"/>
    </source>
</evidence>
<feature type="domain" description="Solute-binding protein family 3/N-terminal" evidence="12">
    <location>
        <begin position="26"/>
        <end position="351"/>
    </location>
</feature>
<dbReference type="SMART" id="SM00062">
    <property type="entry name" value="PBPb"/>
    <property type="match status" value="1"/>
</dbReference>
<feature type="transmembrane region" description="Helical" evidence="10">
    <location>
        <begin position="198"/>
        <end position="220"/>
    </location>
</feature>
<dbReference type="InterPro" id="IPR001320">
    <property type="entry name" value="Iontro_rcpt_C"/>
</dbReference>
<evidence type="ECO:0000256" key="8">
    <source>
        <dbReference type="ARBA" id="ARBA00023180"/>
    </source>
</evidence>
<dbReference type="SUPFAM" id="SSF53850">
    <property type="entry name" value="Periplasmic binding protein-like II"/>
    <property type="match status" value="1"/>
</dbReference>
<keyword evidence="9" id="KW-0407">Ion channel</keyword>
<dbReference type="SMART" id="SM00079">
    <property type="entry name" value="PBPe"/>
    <property type="match status" value="1"/>
</dbReference>